<gene>
    <name evidence="2" type="ORF">ENSA5_16660</name>
</gene>
<dbReference type="InterPro" id="IPR052732">
    <property type="entry name" value="Cell-binding_unc_protein"/>
</dbReference>
<evidence type="ECO:0000259" key="1">
    <source>
        <dbReference type="Pfam" id="PF09414"/>
    </source>
</evidence>
<dbReference type="PANTHER" id="PTHR43883:SF1">
    <property type="entry name" value="GLUCONOKINASE"/>
    <property type="match status" value="1"/>
</dbReference>
<organism evidence="2 3">
    <name type="scientific">Enhygromyxa salina</name>
    <dbReference type="NCBI Taxonomy" id="215803"/>
    <lineage>
        <taxon>Bacteria</taxon>
        <taxon>Pseudomonadati</taxon>
        <taxon>Myxococcota</taxon>
        <taxon>Polyangia</taxon>
        <taxon>Nannocystales</taxon>
        <taxon>Nannocystaceae</taxon>
        <taxon>Enhygromyxa</taxon>
    </lineage>
</organism>
<keyword evidence="2" id="KW-0436">Ligase</keyword>
<dbReference type="Pfam" id="PF09414">
    <property type="entry name" value="RNA_ligase"/>
    <property type="match status" value="1"/>
</dbReference>
<dbReference type="GO" id="GO:0016874">
    <property type="term" value="F:ligase activity"/>
    <property type="evidence" value="ECO:0007669"/>
    <property type="project" value="UniProtKB-KW"/>
</dbReference>
<evidence type="ECO:0000313" key="3">
    <source>
        <dbReference type="Proteomes" id="UP000237968"/>
    </source>
</evidence>
<dbReference type="OrthoDB" id="255834at2"/>
<evidence type="ECO:0000313" key="2">
    <source>
        <dbReference type="EMBL" id="PRQ03358.1"/>
    </source>
</evidence>
<sequence length="208" mass="24037">MQRHKYPRTRHLPWSPGATRDDLIADGVDAFVGQRVIVTEKMDGENTTFYRDHTHARSIDSRHHPSRDWIKGLHGRVAHLIPEGWRICGENLYARHSLSYEALPSYFMLFSVWDADNRCLDWDSTLGWAKTLGVETVPTLYDGVFARAWFEDLRLDLAKTEGYVVRRASGFAYAEFGQHVAKWVRSNHVQTDQHWMSQAVVPNKLARS</sequence>
<reference evidence="2 3" key="1">
    <citation type="submission" date="2018-03" db="EMBL/GenBank/DDBJ databases">
        <title>Draft Genome Sequences of the Obligatory Marine Myxobacteria Enhygromyxa salina SWB005.</title>
        <authorList>
            <person name="Poehlein A."/>
            <person name="Moghaddam J.A."/>
            <person name="Harms H."/>
            <person name="Alanjari M."/>
            <person name="Koenig G.M."/>
            <person name="Daniel R."/>
            <person name="Schaeberle T.F."/>
        </authorList>
    </citation>
    <scope>NUCLEOTIDE SEQUENCE [LARGE SCALE GENOMIC DNA]</scope>
    <source>
        <strain evidence="2 3">SWB005</strain>
    </source>
</reference>
<dbReference type="AlphaFoldDB" id="A0A2S9YE12"/>
<keyword evidence="3" id="KW-1185">Reference proteome</keyword>
<dbReference type="Gene3D" id="3.30.470.30">
    <property type="entry name" value="DNA ligase/mRNA capping enzyme"/>
    <property type="match status" value="1"/>
</dbReference>
<dbReference type="PANTHER" id="PTHR43883">
    <property type="entry name" value="SLR0207 PROTEIN"/>
    <property type="match status" value="1"/>
</dbReference>
<dbReference type="EMBL" id="PVNK01000091">
    <property type="protein sequence ID" value="PRQ03358.1"/>
    <property type="molecule type" value="Genomic_DNA"/>
</dbReference>
<accession>A0A2S9YE12</accession>
<dbReference type="InterPro" id="IPR021122">
    <property type="entry name" value="RNA_ligase_dom_REL/Rnl2"/>
</dbReference>
<name>A0A2S9YE12_9BACT</name>
<feature type="domain" description="RNA ligase" evidence="1">
    <location>
        <begin position="35"/>
        <end position="184"/>
    </location>
</feature>
<proteinExistence type="predicted"/>
<dbReference type="Proteomes" id="UP000237968">
    <property type="component" value="Unassembled WGS sequence"/>
</dbReference>
<dbReference type="RefSeq" id="WP_106391121.1">
    <property type="nucleotide sequence ID" value="NZ_PVNK01000091.1"/>
</dbReference>
<protein>
    <submittedName>
        <fullName evidence="2">RNA ligase</fullName>
    </submittedName>
</protein>
<comment type="caution">
    <text evidence="2">The sequence shown here is derived from an EMBL/GenBank/DDBJ whole genome shotgun (WGS) entry which is preliminary data.</text>
</comment>
<dbReference type="SUPFAM" id="SSF56091">
    <property type="entry name" value="DNA ligase/mRNA capping enzyme, catalytic domain"/>
    <property type="match status" value="1"/>
</dbReference>